<proteinExistence type="predicted"/>
<dbReference type="EMBL" id="LR796237">
    <property type="protein sequence ID" value="CAB4130273.1"/>
    <property type="molecule type" value="Genomic_DNA"/>
</dbReference>
<organism evidence="1">
    <name type="scientific">uncultured Caudovirales phage</name>
    <dbReference type="NCBI Taxonomy" id="2100421"/>
    <lineage>
        <taxon>Viruses</taxon>
        <taxon>Duplodnaviria</taxon>
        <taxon>Heunggongvirae</taxon>
        <taxon>Uroviricota</taxon>
        <taxon>Caudoviricetes</taxon>
        <taxon>Peduoviridae</taxon>
        <taxon>Maltschvirus</taxon>
        <taxon>Maltschvirus maltsch</taxon>
    </lineage>
</organism>
<evidence type="ECO:0000313" key="1">
    <source>
        <dbReference type="EMBL" id="CAB4130273.1"/>
    </source>
</evidence>
<sequence>MATFNTSQLKQRVKIYVNVADNYKYFNHKLSTNRFGYTETTRTVTLEKDPEGLFDVYGTIVIDSKKAIVAGDNDQVEIIGWAI</sequence>
<name>A0A6J5LAE0_9CAUD</name>
<protein>
    <submittedName>
        <fullName evidence="1">Uncharacterized protein</fullName>
    </submittedName>
</protein>
<reference evidence="1" key="1">
    <citation type="submission" date="2020-04" db="EMBL/GenBank/DDBJ databases">
        <authorList>
            <person name="Chiriac C."/>
            <person name="Salcher M."/>
            <person name="Ghai R."/>
            <person name="Kavagutti S V."/>
        </authorList>
    </citation>
    <scope>NUCLEOTIDE SEQUENCE</scope>
</reference>
<gene>
    <name evidence="1" type="ORF">UFOVP116_356</name>
</gene>
<accession>A0A6J5LAE0</accession>